<dbReference type="PIRSF" id="PIRSF028200">
    <property type="entry name" value="UCP028200"/>
    <property type="match status" value="1"/>
</dbReference>
<dbReference type="Pfam" id="PF19795">
    <property type="entry name" value="DUF6279"/>
    <property type="match status" value="1"/>
</dbReference>
<keyword evidence="2" id="KW-1185">Reference proteome</keyword>
<comment type="caution">
    <text evidence="1">The sequence shown here is derived from an EMBL/GenBank/DDBJ whole genome shotgun (WGS) entry which is preliminary data.</text>
</comment>
<organism evidence="1 2">
    <name type="scientific">Pseudothauera rhizosphaerae</name>
    <dbReference type="NCBI Taxonomy" id="2565932"/>
    <lineage>
        <taxon>Bacteria</taxon>
        <taxon>Pseudomonadati</taxon>
        <taxon>Pseudomonadota</taxon>
        <taxon>Betaproteobacteria</taxon>
        <taxon>Rhodocyclales</taxon>
        <taxon>Zoogloeaceae</taxon>
        <taxon>Pseudothauera</taxon>
    </lineage>
</organism>
<dbReference type="AlphaFoldDB" id="A0A4S4AS37"/>
<evidence type="ECO:0000313" key="1">
    <source>
        <dbReference type="EMBL" id="THF61998.1"/>
    </source>
</evidence>
<evidence type="ECO:0008006" key="3">
    <source>
        <dbReference type="Google" id="ProtNLM"/>
    </source>
</evidence>
<dbReference type="InterPro" id="IPR016875">
    <property type="entry name" value="UCP028200"/>
</dbReference>
<name>A0A4S4AS37_9RHOO</name>
<evidence type="ECO:0000313" key="2">
    <source>
        <dbReference type="Proteomes" id="UP000307956"/>
    </source>
</evidence>
<dbReference type="RefSeq" id="WP_136384362.1">
    <property type="nucleotide sequence ID" value="NZ_SSOD01000005.1"/>
</dbReference>
<reference evidence="1 2" key="1">
    <citation type="submission" date="2019-04" db="EMBL/GenBank/DDBJ databases">
        <title>Azoarcus rhizosphaerae sp. nov. isolated from rhizosphere of Ficus religiosa.</title>
        <authorList>
            <person name="Lin S.-Y."/>
            <person name="Hameed A."/>
            <person name="Hsu Y.-H."/>
            <person name="Young C.-C."/>
        </authorList>
    </citation>
    <scope>NUCLEOTIDE SEQUENCE [LARGE SCALE GENOMIC DNA]</scope>
    <source>
        <strain evidence="1 2">CC-YHH848</strain>
    </source>
</reference>
<dbReference type="Proteomes" id="UP000307956">
    <property type="component" value="Unassembled WGS sequence"/>
</dbReference>
<dbReference type="OrthoDB" id="5767052at2"/>
<sequence>MRLSARLLVPCLAAVLLAGCGMRFVYTQLDWLLPWYARDYVTLEPVQRSELDRRLGALLDWHCRDQLPAYVVLLRDAQAALRDGPVTAARLEEFLLRGEALWDRLMQAVAPDAAGLLAELSDAQVAELGAAFERRNAEAREEFLEGRPADLRERRIARMEKRLQRWFGRLNAAQRARIGEWNNALMLDGEAWLARRVAWQQALLAALEQRADRAALAREVEALLRTPQEGWTAEYRAQAAYNREQTLALLADIANSATPRQRKHLLAEVGGLAGQFDGLACRAPAGQAA</sequence>
<protein>
    <recommendedName>
        <fullName evidence="3">Lipoprotein</fullName>
    </recommendedName>
</protein>
<dbReference type="EMBL" id="SSOD01000005">
    <property type="protein sequence ID" value="THF61998.1"/>
    <property type="molecule type" value="Genomic_DNA"/>
</dbReference>
<gene>
    <name evidence="1" type="ORF">E6O51_07485</name>
</gene>
<dbReference type="PROSITE" id="PS51257">
    <property type="entry name" value="PROKAR_LIPOPROTEIN"/>
    <property type="match status" value="1"/>
</dbReference>
<accession>A0A4S4AS37</accession>
<proteinExistence type="predicted"/>